<name>A0A365P4S5_9FLAO</name>
<dbReference type="EMBL" id="QLST01000002">
    <property type="protein sequence ID" value="RBA29606.1"/>
    <property type="molecule type" value="Genomic_DNA"/>
</dbReference>
<dbReference type="AlphaFoldDB" id="A0A365P4S5"/>
<keyword evidence="3" id="KW-1185">Reference proteome</keyword>
<evidence type="ECO:0000313" key="3">
    <source>
        <dbReference type="Proteomes" id="UP000253319"/>
    </source>
</evidence>
<dbReference type="Gene3D" id="3.40.630.30">
    <property type="match status" value="1"/>
</dbReference>
<dbReference type="SUPFAM" id="SSF55729">
    <property type="entry name" value="Acyl-CoA N-acyltransferases (Nat)"/>
    <property type="match status" value="1"/>
</dbReference>
<accession>A0A365P4S5</accession>
<organism evidence="2 3">
    <name type="scientific">Flavobacterium tibetense</name>
    <dbReference type="NCBI Taxonomy" id="2233533"/>
    <lineage>
        <taxon>Bacteria</taxon>
        <taxon>Pseudomonadati</taxon>
        <taxon>Bacteroidota</taxon>
        <taxon>Flavobacteriia</taxon>
        <taxon>Flavobacteriales</taxon>
        <taxon>Flavobacteriaceae</taxon>
        <taxon>Flavobacterium</taxon>
    </lineage>
</organism>
<evidence type="ECO:0000259" key="1">
    <source>
        <dbReference type="PROSITE" id="PS51186"/>
    </source>
</evidence>
<dbReference type="InterPro" id="IPR000182">
    <property type="entry name" value="GNAT_dom"/>
</dbReference>
<sequence length="145" mass="16529">MIILKEITALATYPVRHPVLRKGKPIETCSFDNDDNPTTKHFGLFDNEELKGVVSVFEKKNPVFNETKQFQIRGMAVLESAQGYGFGKILMLEAEKYCKTENEAIIWFNARENAVGFYENMGYTINGTSFDIAGIGTHYIMYKRL</sequence>
<dbReference type="PROSITE" id="PS51186">
    <property type="entry name" value="GNAT"/>
    <property type="match status" value="1"/>
</dbReference>
<dbReference type="CDD" id="cd04301">
    <property type="entry name" value="NAT_SF"/>
    <property type="match status" value="1"/>
</dbReference>
<dbReference type="GO" id="GO:0016747">
    <property type="term" value="F:acyltransferase activity, transferring groups other than amino-acyl groups"/>
    <property type="evidence" value="ECO:0007669"/>
    <property type="project" value="InterPro"/>
</dbReference>
<comment type="caution">
    <text evidence="2">The sequence shown here is derived from an EMBL/GenBank/DDBJ whole genome shotgun (WGS) entry which is preliminary data.</text>
</comment>
<keyword evidence="2" id="KW-0808">Transferase</keyword>
<dbReference type="InterPro" id="IPR016181">
    <property type="entry name" value="Acyl_CoA_acyltransferase"/>
</dbReference>
<evidence type="ECO:0000313" key="2">
    <source>
        <dbReference type="EMBL" id="RBA29606.1"/>
    </source>
</evidence>
<dbReference type="Pfam" id="PF00583">
    <property type="entry name" value="Acetyltransf_1"/>
    <property type="match status" value="1"/>
</dbReference>
<gene>
    <name evidence="2" type="ORF">DPN68_02455</name>
</gene>
<dbReference type="Proteomes" id="UP000253319">
    <property type="component" value="Unassembled WGS sequence"/>
</dbReference>
<dbReference type="OrthoDB" id="2352823at2"/>
<protein>
    <submittedName>
        <fullName evidence="2">GNAT family N-acetyltransferase</fullName>
    </submittedName>
</protein>
<feature type="domain" description="N-acetyltransferase" evidence="1">
    <location>
        <begin position="1"/>
        <end position="145"/>
    </location>
</feature>
<reference evidence="2 3" key="1">
    <citation type="submission" date="2018-06" db="EMBL/GenBank/DDBJ databases">
        <title>Flavobacterium tibetense sp. nov., isolated from a wetland YonghuCo on Tibetan Plateau.</title>
        <authorList>
            <person name="Xing P."/>
            <person name="Phurbu D."/>
            <person name="Lu H."/>
        </authorList>
    </citation>
    <scope>NUCLEOTIDE SEQUENCE [LARGE SCALE GENOMIC DNA]</scope>
    <source>
        <strain evidence="2 3">YH5</strain>
    </source>
</reference>
<dbReference type="RefSeq" id="WP_113988086.1">
    <property type="nucleotide sequence ID" value="NZ_QLST01000002.1"/>
</dbReference>
<proteinExistence type="predicted"/>